<dbReference type="Gene3D" id="6.10.140.1950">
    <property type="match status" value="1"/>
</dbReference>
<feature type="domain" description="Prokaryotic-type class I peptide chain release factors" evidence="4">
    <location>
        <begin position="258"/>
        <end position="274"/>
    </location>
</feature>
<dbReference type="PROSITE" id="PS00745">
    <property type="entry name" value="RF_PROK_I"/>
    <property type="match status" value="1"/>
</dbReference>
<dbReference type="FunFam" id="3.30.160.20:FF:000070">
    <property type="entry name" value="Related to MRF1-peptide chain release factor, mitochondrial"/>
    <property type="match status" value="1"/>
</dbReference>
<dbReference type="RefSeq" id="XP_002584011.1">
    <property type="nucleotide sequence ID" value="XM_002583965.1"/>
</dbReference>
<dbReference type="GO" id="GO:0005743">
    <property type="term" value="C:mitochondrial inner membrane"/>
    <property type="evidence" value="ECO:0007669"/>
    <property type="project" value="EnsemblFungi"/>
</dbReference>
<evidence type="ECO:0000256" key="3">
    <source>
        <dbReference type="ARBA" id="ARBA00022917"/>
    </source>
</evidence>
<evidence type="ECO:0000313" key="6">
    <source>
        <dbReference type="Proteomes" id="UP000002058"/>
    </source>
</evidence>
<dbReference type="AlphaFoldDB" id="C4JWN6"/>
<keyword evidence="3" id="KW-0648">Protein biosynthesis</keyword>
<reference evidence="6" key="1">
    <citation type="journal article" date="2009" name="Genome Res.">
        <title>Comparative genomic analyses of the human fungal pathogens Coccidioides and their relatives.</title>
        <authorList>
            <person name="Sharpton T.J."/>
            <person name="Stajich J.E."/>
            <person name="Rounsley S.D."/>
            <person name="Gardner M.J."/>
            <person name="Wortman J.R."/>
            <person name="Jordar V.S."/>
            <person name="Maiti R."/>
            <person name="Kodira C.D."/>
            <person name="Neafsey D.E."/>
            <person name="Zeng Q."/>
            <person name="Hung C.-Y."/>
            <person name="McMahan C."/>
            <person name="Muszewska A."/>
            <person name="Grynberg M."/>
            <person name="Mandel M.A."/>
            <person name="Kellner E.M."/>
            <person name="Barker B.M."/>
            <person name="Galgiani J.N."/>
            <person name="Orbach M.J."/>
            <person name="Kirkland T.N."/>
            <person name="Cole G.T."/>
            <person name="Henn M.R."/>
            <person name="Birren B.W."/>
            <person name="Taylor J.W."/>
        </authorList>
    </citation>
    <scope>NUCLEOTIDE SEQUENCE [LARGE SCALE GENOMIC DNA]</scope>
    <source>
        <strain evidence="6">UAMH 1704</strain>
    </source>
</reference>
<dbReference type="InterPro" id="IPR050057">
    <property type="entry name" value="Prokaryotic/Mito_RF"/>
</dbReference>
<dbReference type="FunCoup" id="C4JWN6">
    <property type="interactions" value="609"/>
</dbReference>
<name>C4JWN6_UNCRE</name>
<dbReference type="OMA" id="DHRVGFK"/>
<dbReference type="HOGENOM" id="CLU_036856_0_8_1"/>
<dbReference type="Gene3D" id="3.30.70.1660">
    <property type="match status" value="1"/>
</dbReference>
<keyword evidence="6" id="KW-1185">Reference proteome</keyword>
<gene>
    <name evidence="5" type="ORF">UREG_06978</name>
</gene>
<dbReference type="Gene3D" id="3.30.160.20">
    <property type="match status" value="1"/>
</dbReference>
<dbReference type="Pfam" id="PF03462">
    <property type="entry name" value="PCRF"/>
    <property type="match status" value="1"/>
</dbReference>
<dbReference type="KEGG" id="ure:UREG_06978"/>
<evidence type="ECO:0000256" key="1">
    <source>
        <dbReference type="ARBA" id="ARBA00010835"/>
    </source>
</evidence>
<dbReference type="GO" id="GO:0070126">
    <property type="term" value="P:mitochondrial translational termination"/>
    <property type="evidence" value="ECO:0007669"/>
    <property type="project" value="EnsemblFungi"/>
</dbReference>
<dbReference type="SUPFAM" id="SSF75620">
    <property type="entry name" value="Release factor"/>
    <property type="match status" value="1"/>
</dbReference>
<dbReference type="OrthoDB" id="2019491at2759"/>
<dbReference type="STRING" id="336963.C4JWN6"/>
<protein>
    <recommendedName>
        <fullName evidence="4">Prokaryotic-type class I peptide chain release factors domain-containing protein</fullName>
    </recommendedName>
</protein>
<dbReference type="InterPro" id="IPR000352">
    <property type="entry name" value="Pep_chain_release_fac_I"/>
</dbReference>
<proteinExistence type="inferred from homology"/>
<dbReference type="InterPro" id="IPR045853">
    <property type="entry name" value="Pep_chain_release_fac_I_sf"/>
</dbReference>
<dbReference type="Pfam" id="PF00472">
    <property type="entry name" value="RF-1"/>
    <property type="match status" value="1"/>
</dbReference>
<dbReference type="GO" id="GO:0003747">
    <property type="term" value="F:translation release factor activity"/>
    <property type="evidence" value="ECO:0007669"/>
    <property type="project" value="EnsemblFungi"/>
</dbReference>
<evidence type="ECO:0000256" key="2">
    <source>
        <dbReference type="ARBA" id="ARBA00022481"/>
    </source>
</evidence>
<comment type="similarity">
    <text evidence="1">Belongs to the prokaryotic/mitochondrial release factor family.</text>
</comment>
<dbReference type="SMART" id="SM00937">
    <property type="entry name" value="PCRF"/>
    <property type="match status" value="1"/>
</dbReference>
<evidence type="ECO:0000259" key="4">
    <source>
        <dbReference type="PROSITE" id="PS00745"/>
    </source>
</evidence>
<sequence>MSCSTHAGQQAKSLEELEAILYRARSIAEEHATLSRNLAVSFETETAKRVGELTLAVQALKEWDKAQETIAELNVLREDSSTDHELRELVSEDLETAVSSLPTLSNKLKESLVPRHPFAEFPCLVEIRPGAGGAEASLFASELLRMYLAVCSRRGFRTTILKKDTEDGYGSGGSEDLLSEAVVEIETPRSYDIFRTEAGVHRVQRIPATEAKGRVHTSAVSVMILPSFPEQNDGALNFDDPNSDYYINPQEVQSEKMRASGAGGQHVNKTESAVRLTHIPTGTVVAVQDTRSQHENRRKAWRLLRSKIAQMRREAREQQLVELRRGIMGGVAKMGRGDKVRTYNFGQNRCTDHRSGMTIHNLSDVLEGGEGLSRIMESVSNWLVDQEVEALCAEEQSKQQKEIPPRKLNTTV</sequence>
<organism evidence="5 6">
    <name type="scientific">Uncinocarpus reesii (strain UAMH 1704)</name>
    <dbReference type="NCBI Taxonomy" id="336963"/>
    <lineage>
        <taxon>Eukaryota</taxon>
        <taxon>Fungi</taxon>
        <taxon>Dikarya</taxon>
        <taxon>Ascomycota</taxon>
        <taxon>Pezizomycotina</taxon>
        <taxon>Eurotiomycetes</taxon>
        <taxon>Eurotiomycetidae</taxon>
        <taxon>Onygenales</taxon>
        <taxon>Onygenaceae</taxon>
        <taxon>Uncinocarpus</taxon>
    </lineage>
</organism>
<keyword evidence="2" id="KW-0488">Methylation</keyword>
<accession>C4JWN6</accession>
<dbReference type="EMBL" id="CH476618">
    <property type="protein sequence ID" value="EEP82113.1"/>
    <property type="molecule type" value="Genomic_DNA"/>
</dbReference>
<dbReference type="Proteomes" id="UP000002058">
    <property type="component" value="Unassembled WGS sequence"/>
</dbReference>
<dbReference type="InParanoid" id="C4JWN6"/>
<dbReference type="eggNOG" id="KOG2726">
    <property type="taxonomic scope" value="Eukaryota"/>
</dbReference>
<dbReference type="PANTHER" id="PTHR43804">
    <property type="entry name" value="LD18447P"/>
    <property type="match status" value="1"/>
</dbReference>
<dbReference type="InterPro" id="IPR005139">
    <property type="entry name" value="PCRF"/>
</dbReference>
<dbReference type="PANTHER" id="PTHR43804:SF7">
    <property type="entry name" value="LD18447P"/>
    <property type="match status" value="1"/>
</dbReference>
<dbReference type="VEuPathDB" id="FungiDB:UREG_06978"/>
<evidence type="ECO:0000313" key="5">
    <source>
        <dbReference type="EMBL" id="EEP82113.1"/>
    </source>
</evidence>
<dbReference type="GeneID" id="8442518"/>